<dbReference type="Proteomes" id="UP001249851">
    <property type="component" value="Unassembled WGS sequence"/>
</dbReference>
<evidence type="ECO:0000313" key="2">
    <source>
        <dbReference type="Proteomes" id="UP001249851"/>
    </source>
</evidence>
<reference evidence="1" key="1">
    <citation type="journal article" date="2023" name="G3 (Bethesda)">
        <title>Whole genome assembly and annotation of the endangered Caribbean coral Acropora cervicornis.</title>
        <authorList>
            <person name="Selwyn J.D."/>
            <person name="Vollmer S.V."/>
        </authorList>
    </citation>
    <scope>NUCLEOTIDE SEQUENCE</scope>
    <source>
        <strain evidence="1">K2</strain>
    </source>
</reference>
<dbReference type="EMBL" id="JARQWQ010000019">
    <property type="protein sequence ID" value="KAK2565756.1"/>
    <property type="molecule type" value="Genomic_DNA"/>
</dbReference>
<keyword evidence="2" id="KW-1185">Reference proteome</keyword>
<protein>
    <submittedName>
        <fullName evidence="1">Uncharacterized protein</fullName>
    </submittedName>
</protein>
<gene>
    <name evidence="1" type="ORF">P5673_010954</name>
</gene>
<proteinExistence type="predicted"/>
<comment type="caution">
    <text evidence="1">The sequence shown here is derived from an EMBL/GenBank/DDBJ whole genome shotgun (WGS) entry which is preliminary data.</text>
</comment>
<name>A0AAD9V906_ACRCE</name>
<organism evidence="1 2">
    <name type="scientific">Acropora cervicornis</name>
    <name type="common">Staghorn coral</name>
    <dbReference type="NCBI Taxonomy" id="6130"/>
    <lineage>
        <taxon>Eukaryota</taxon>
        <taxon>Metazoa</taxon>
        <taxon>Cnidaria</taxon>
        <taxon>Anthozoa</taxon>
        <taxon>Hexacorallia</taxon>
        <taxon>Scleractinia</taxon>
        <taxon>Astrocoeniina</taxon>
        <taxon>Acroporidae</taxon>
        <taxon>Acropora</taxon>
    </lineage>
</organism>
<evidence type="ECO:0000313" key="1">
    <source>
        <dbReference type="EMBL" id="KAK2565756.1"/>
    </source>
</evidence>
<reference evidence="1" key="2">
    <citation type="journal article" date="2023" name="Science">
        <title>Genomic signatures of disease resistance in endangered staghorn corals.</title>
        <authorList>
            <person name="Vollmer S.V."/>
            <person name="Selwyn J.D."/>
            <person name="Despard B.A."/>
            <person name="Roesel C.L."/>
        </authorList>
    </citation>
    <scope>NUCLEOTIDE SEQUENCE</scope>
    <source>
        <strain evidence="1">K2</strain>
    </source>
</reference>
<sequence length="194" mass="21938">MKAFALGLGDEEEGKELRMAALKVDVRSYKSNGGVNYTERAENYKSENLDSALYINSLKVGRSTPMVGDSVINFFQSCHQVVPFNSFHGCFTTVPNFLKRIHALFKYSKISDFFLIQIKRSLFVINGNCRTLLCHLFKETNKQFCTLCLLSPGNGHQSFHQISFVYECLICETQPDPTDGTFARSKSLLHEAKT</sequence>
<accession>A0AAD9V906</accession>
<dbReference type="AlphaFoldDB" id="A0AAD9V906"/>